<accession>A0A1I1SH60</accession>
<organism evidence="2 3">
    <name type="scientific">Lentibacillus persicus</name>
    <dbReference type="NCBI Taxonomy" id="640948"/>
    <lineage>
        <taxon>Bacteria</taxon>
        <taxon>Bacillati</taxon>
        <taxon>Bacillota</taxon>
        <taxon>Bacilli</taxon>
        <taxon>Bacillales</taxon>
        <taxon>Bacillaceae</taxon>
        <taxon>Lentibacillus</taxon>
    </lineage>
</organism>
<feature type="region of interest" description="Disordered" evidence="1">
    <location>
        <begin position="1"/>
        <end position="31"/>
    </location>
</feature>
<evidence type="ECO:0000313" key="2">
    <source>
        <dbReference type="EMBL" id="SFD45662.1"/>
    </source>
</evidence>
<dbReference type="OrthoDB" id="2890507at2"/>
<dbReference type="Proteomes" id="UP000199474">
    <property type="component" value="Unassembled WGS sequence"/>
</dbReference>
<dbReference type="Pfam" id="PF14179">
    <property type="entry name" value="YppG"/>
    <property type="match status" value="1"/>
</dbReference>
<name>A0A1I1SH60_9BACI</name>
<dbReference type="RefSeq" id="WP_090080515.1">
    <property type="nucleotide sequence ID" value="NZ_FOMR01000001.1"/>
</dbReference>
<dbReference type="InterPro" id="IPR025555">
    <property type="entry name" value="YppG"/>
</dbReference>
<dbReference type="STRING" id="640948.SAMN05216238_101419"/>
<dbReference type="AlphaFoldDB" id="A0A1I1SH60"/>
<keyword evidence="3" id="KW-1185">Reference proteome</keyword>
<gene>
    <name evidence="2" type="ORF">SAMN05216238_101419</name>
</gene>
<reference evidence="3" key="1">
    <citation type="submission" date="2016-10" db="EMBL/GenBank/DDBJ databases">
        <authorList>
            <person name="Varghese N."/>
            <person name="Submissions S."/>
        </authorList>
    </citation>
    <scope>NUCLEOTIDE SEQUENCE [LARGE SCALE GENOMIC DNA]</scope>
    <source>
        <strain evidence="3">DSM 22530</strain>
    </source>
</reference>
<protein>
    <submittedName>
        <fullName evidence="2">YppG-like protein</fullName>
    </submittedName>
</protein>
<evidence type="ECO:0000313" key="3">
    <source>
        <dbReference type="Proteomes" id="UP000199474"/>
    </source>
</evidence>
<sequence>MLHPGRPQPPLPPHRQPRRPMQTPTQFSNKHKLVNQFRDSEGNLDIDKITATAQQVGQLYEQVSPLISKLKKRPWF</sequence>
<dbReference type="EMBL" id="FOMR01000001">
    <property type="protein sequence ID" value="SFD45662.1"/>
    <property type="molecule type" value="Genomic_DNA"/>
</dbReference>
<evidence type="ECO:0000256" key="1">
    <source>
        <dbReference type="SAM" id="MobiDB-lite"/>
    </source>
</evidence>
<proteinExistence type="predicted"/>
<feature type="compositionally biased region" description="Pro residues" evidence="1">
    <location>
        <begin position="1"/>
        <end position="14"/>
    </location>
</feature>